<dbReference type="GO" id="GO:0046872">
    <property type="term" value="F:metal ion binding"/>
    <property type="evidence" value="ECO:0007669"/>
    <property type="project" value="UniProtKB-KW"/>
</dbReference>
<feature type="compositionally biased region" description="Low complexity" evidence="7">
    <location>
        <begin position="1681"/>
        <end position="1692"/>
    </location>
</feature>
<dbReference type="EMBL" id="CAJNOI010002799">
    <property type="protein sequence ID" value="CAF1492650.1"/>
    <property type="molecule type" value="Genomic_DNA"/>
</dbReference>
<dbReference type="Gene3D" id="1.20.120.350">
    <property type="entry name" value="Voltage-gated potassium channels. Chain C"/>
    <property type="match status" value="4"/>
</dbReference>
<organism evidence="11 12">
    <name type="scientific">Adineta steineri</name>
    <dbReference type="NCBI Taxonomy" id="433720"/>
    <lineage>
        <taxon>Eukaryota</taxon>
        <taxon>Metazoa</taxon>
        <taxon>Spiralia</taxon>
        <taxon>Gnathifera</taxon>
        <taxon>Rotifera</taxon>
        <taxon>Eurotatoria</taxon>
        <taxon>Bdelloidea</taxon>
        <taxon>Adinetida</taxon>
        <taxon>Adinetidae</taxon>
        <taxon>Adineta</taxon>
    </lineage>
</organism>
<dbReference type="Gene3D" id="1.10.287.70">
    <property type="match status" value="5"/>
</dbReference>
<dbReference type="PANTHER" id="PTHR46141">
    <property type="entry name" value="SODIUM LEAK CHANNEL NON-SELECTIVE PROTEIN"/>
    <property type="match status" value="1"/>
</dbReference>
<dbReference type="GO" id="GO:0032224">
    <property type="term" value="P:positive regulation of synaptic transmission, cholinergic"/>
    <property type="evidence" value="ECO:0007669"/>
    <property type="project" value="TreeGrafter"/>
</dbReference>
<feature type="transmembrane region" description="Helical" evidence="8">
    <location>
        <begin position="521"/>
        <end position="543"/>
    </location>
</feature>
<dbReference type="GO" id="GO:0005245">
    <property type="term" value="F:voltage-gated calcium channel activity"/>
    <property type="evidence" value="ECO:0007669"/>
    <property type="project" value="InterPro"/>
</dbReference>
<feature type="compositionally biased region" description="Basic and acidic residues" evidence="7">
    <location>
        <begin position="1657"/>
        <end position="1680"/>
    </location>
</feature>
<feature type="binding site" evidence="5">
    <location>
        <position position="290"/>
    </location>
    <ligand>
        <name>Ca(2+)</name>
        <dbReference type="ChEBI" id="CHEBI:29108"/>
    </ligand>
</feature>
<feature type="transmembrane region" description="Helical" evidence="8">
    <location>
        <begin position="429"/>
        <end position="450"/>
    </location>
</feature>
<feature type="transmembrane region" description="Helical" evidence="8">
    <location>
        <begin position="1344"/>
        <end position="1362"/>
    </location>
</feature>
<feature type="transmembrane region" description="Helical" evidence="8">
    <location>
        <begin position="386"/>
        <end position="409"/>
    </location>
</feature>
<feature type="transmembrane region" description="Helical" evidence="8">
    <location>
        <begin position="462"/>
        <end position="482"/>
    </location>
</feature>
<evidence type="ECO:0000256" key="5">
    <source>
        <dbReference type="PIRSR" id="PIRSR602077-1"/>
    </source>
</evidence>
<feature type="transmembrane region" description="Helical" evidence="8">
    <location>
        <begin position="1382"/>
        <end position="1406"/>
    </location>
</feature>
<evidence type="ECO:0000256" key="6">
    <source>
        <dbReference type="RuleBase" id="RU003808"/>
    </source>
</evidence>
<keyword evidence="5" id="KW-0479">Metal-binding</keyword>
<feature type="transmembrane region" description="Helical" evidence="8">
    <location>
        <begin position="1469"/>
        <end position="1492"/>
    </location>
</feature>
<dbReference type="OrthoDB" id="10069766at2759"/>
<dbReference type="InterPro" id="IPR028823">
    <property type="entry name" value="NALCN"/>
</dbReference>
<feature type="transmembrane region" description="Helical" evidence="8">
    <location>
        <begin position="123"/>
        <end position="141"/>
    </location>
</feature>
<evidence type="ECO:0000313" key="12">
    <source>
        <dbReference type="Proteomes" id="UP000663832"/>
    </source>
</evidence>
<feature type="transmembrane region" description="Helical" evidence="8">
    <location>
        <begin position="192"/>
        <end position="214"/>
    </location>
</feature>
<feature type="transmembrane region" description="Helical" evidence="8">
    <location>
        <begin position="1281"/>
        <end position="1307"/>
    </location>
</feature>
<dbReference type="GO" id="GO:0032230">
    <property type="term" value="P:positive regulation of synaptic transmission, GABAergic"/>
    <property type="evidence" value="ECO:0007669"/>
    <property type="project" value="TreeGrafter"/>
</dbReference>
<evidence type="ECO:0000256" key="2">
    <source>
        <dbReference type="ARBA" id="ARBA00022692"/>
    </source>
</evidence>
<dbReference type="GO" id="GO:0005891">
    <property type="term" value="C:voltage-gated calcium channel complex"/>
    <property type="evidence" value="ECO:0007669"/>
    <property type="project" value="InterPro"/>
</dbReference>
<keyword evidence="12" id="KW-1185">Reference proteome</keyword>
<feature type="transmembrane region" description="Helical" evidence="8">
    <location>
        <begin position="308"/>
        <end position="332"/>
    </location>
</feature>
<evidence type="ECO:0000256" key="1">
    <source>
        <dbReference type="ARBA" id="ARBA00004141"/>
    </source>
</evidence>
<feature type="transmembrane region" description="Helical" evidence="8">
    <location>
        <begin position="80"/>
        <end position="102"/>
    </location>
</feature>
<feature type="compositionally biased region" description="Polar residues" evidence="7">
    <location>
        <begin position="1705"/>
        <end position="1722"/>
    </location>
</feature>
<proteinExistence type="inferred from homology"/>
<evidence type="ECO:0000256" key="4">
    <source>
        <dbReference type="ARBA" id="ARBA00023136"/>
    </source>
</evidence>
<accession>A0A816E1S1</accession>
<keyword evidence="6" id="KW-0407">Ion channel</keyword>
<dbReference type="InterPro" id="IPR002077">
    <property type="entry name" value="VDCCAlpha1"/>
</dbReference>
<dbReference type="Gene3D" id="1.10.238.10">
    <property type="entry name" value="EF-hand"/>
    <property type="match status" value="1"/>
</dbReference>
<gene>
    <name evidence="10" type="ORF">BJG266_LOCUS42701</name>
    <name evidence="11" type="ORF">QVE165_LOCUS59588</name>
</gene>
<feature type="transmembrane region" description="Helical" evidence="8">
    <location>
        <begin position="1001"/>
        <end position="1019"/>
    </location>
</feature>
<dbReference type="PANTHER" id="PTHR46141:SF1">
    <property type="entry name" value="SODIUM LEAK CHANNEL NALCN"/>
    <property type="match status" value="1"/>
</dbReference>
<dbReference type="SUPFAM" id="SSF81324">
    <property type="entry name" value="Voltage-gated potassium channels"/>
    <property type="match status" value="4"/>
</dbReference>
<keyword evidence="6" id="KW-0107">Calcium channel</keyword>
<protein>
    <recommendedName>
        <fullName evidence="9">Ion transport domain-containing protein</fullName>
    </recommendedName>
</protein>
<sequence>MAAAASSAGAAISSMITLMRKQSFRNDFGPLMDYNQEDSTSSNLEWMNKPYIKNIYRLTGLLSFISTCMNTPKTFEYHPFLQYETFIIDITCAAILTIEAIVKIKTRGLLKNESSYLRDRWNHFDAIMVLNIYFSIILQALELTSIVNNYSYFTIIRSPRPFILVKVLKTFLKFELPNNQIKSILQRSSSQIYNVTMFFLFFMSLYAILGVQFFGSLTFHCVRNDTDLNNVMKKDLMIPDTYCSPTKDGFHCPEHFVCKKIDIQRNLRGYNGFDELATSFFSVYESASQEGWVFLMYRAIDSLPSWRAFFYFITLIFFLAWLVKNVFIAVIIETFAEIRVQFQQMWGSRGAPSDIESTKILQKADDSTLKLVNIDENKKKGVAPAICLKIVQSSAFTTMVMIVVLANTIFTATIKHTHNERVDRENREIYHKIETLFTIFFDLEALFKIFSLGFKNYIRRSIFKFEFMLALGTTVHCFTPFYRSAFTYFQVLRVARLLKSSPLLEDFLNKIFGPGKKLGSLILFTMCLLLITSSISMQLFCFIKGLKQFETFPRAYMSMFRIAMNDGWTEVMYSVMDEVYEFGIFFLYLTALFFIFFHLLTNSAFISMFQVLTQKGWVDVMHYTMIHSLQDVAPFVAIYFIVYHLAINLIVLSLFVAVILDNLELEEDVKMIRQLKTREASAETQQKLPWRLRVFERFPDHPQMIVLSRLPHDFIIPKIRDSFMRQFLNQDDIYSYPLELSMNIYSKKHTVKTLHIPEHRPTGESMKRTAVSNIIRSASNQRLLSGDASQVHLASMGDNKISVFVQQNKIRLDRKNSMRRSGYRPKPVHVVRENGDIGGLQGRNQDDYDIKVFQYRKQQAELKRNQQEEDLRENHPYFDTPLFTISRESNFRKFCQLVVEARYNLIPKDRLGQEPKISRYKQGNKFLGLVTYLDWIMILVTILSAASMSFETPISRVVDRPLLQIAEYAFVICMSVELTLKIFAHGLFFTPKALIRDIGGAIDVSVFFVGLIYLCWLPQNVPANSAAQFLMLLRSARPLRIFILVPDMRKVVYEVCRGFKEILLVSILLVVLMFIFAIYGVQIIGGQLARCNDRTYYNDQALCQGTFWRELYVSKMNVSGNDPVMLVPRVWANPHNFDFDYIGSAMLALFEVLSLEGWLEIRDIIMDRMGPEHAIFVHIFVFIGTLIGLTLFVGVVIANYSENKGTALLTVDQRRWMDLKGRIKLAQPLRTPPRPENSKFRSYIFDITQNRLFKKSSAVLVLLNCALLYKPWKAKEKITQISALISSLFTFLFLVEAVMKSIALGFVGYWQSRRNRFDLLVTILGIGWIVLNFISIGQSDLQEFSNTFGFTVIILRFFTIAGKHATLKMLMLTIIVSFFKSFFIILGMFLLMLVYAFAGVILFGCVKFGPELGRHANFKTVPNAIVLLMRIVTGEDWNKIMHDCMVVPPRCTRGGSYWESDCGNSTASILYFCSFYIIITYIVLNLLVAIIMENFSLFYSNEEDALLSYTDIRHFQTVWNMIDTGRKGVIPARRVKFLLRLLRGRLEVDAEKLYKHMCYEIEKLNNGNDVTFHDVLNMLAYRSVDIRKSLQFEELLAREELEYLIEEEVAKLTIRNWLNKCLKRIKTKDQTNVIKSLQRSNELAFFREAQALTTSETLKKPADSTSGEEERRLKSTEDRQQQQQQLQSQQTQKDVAKRKLDRTITLPTPSNDNSNYRTQAGTRDTPVEPKGPKRQMHQQLQQNMSVNLSNDESYPWRPWQASSYNNGRKDVESWWTNQFQMST</sequence>
<feature type="domain" description="Ion transport" evidence="9">
    <location>
        <begin position="394"/>
        <end position="600"/>
    </location>
</feature>
<feature type="transmembrane region" description="Helical" evidence="8">
    <location>
        <begin position="926"/>
        <end position="948"/>
    </location>
</feature>
<feature type="domain" description="Ion transport" evidence="9">
    <location>
        <begin position="603"/>
        <end position="666"/>
    </location>
</feature>
<keyword evidence="6" id="KW-0813">Transport</keyword>
<dbReference type="PRINTS" id="PR00167">
    <property type="entry name" value="CACHANNEL"/>
</dbReference>
<dbReference type="InterPro" id="IPR005821">
    <property type="entry name" value="Ion_trans_dom"/>
</dbReference>
<dbReference type="FunFam" id="1.10.287.70:FF:000061">
    <property type="entry name" value="Sodium leak channel non-selective protein"/>
    <property type="match status" value="1"/>
</dbReference>
<feature type="transmembrane region" description="Helical" evidence="8">
    <location>
        <begin position="632"/>
        <end position="660"/>
    </location>
</feature>
<keyword evidence="4 8" id="KW-0472">Membrane</keyword>
<evidence type="ECO:0000313" key="10">
    <source>
        <dbReference type="EMBL" id="CAF1492650.1"/>
    </source>
</evidence>
<keyword evidence="3 8" id="KW-1133">Transmembrane helix</keyword>
<comment type="subcellular location">
    <subcellularLocation>
        <location evidence="1 6">Membrane</location>
        <topology evidence="1 6">Multi-pass membrane protein</topology>
    </subcellularLocation>
</comment>
<evidence type="ECO:0000259" key="9">
    <source>
        <dbReference type="Pfam" id="PF00520"/>
    </source>
</evidence>
<keyword evidence="5 6" id="KW-0106">Calcium</keyword>
<keyword evidence="6" id="KW-0109">Calcium transport</keyword>
<feature type="region of interest" description="Disordered" evidence="7">
    <location>
        <begin position="1655"/>
        <end position="1734"/>
    </location>
</feature>
<keyword evidence="6" id="KW-0406">Ion transport</keyword>
<keyword evidence="6" id="KW-0851">Voltage-gated channel</keyword>
<dbReference type="Proteomes" id="UP000663877">
    <property type="component" value="Unassembled WGS sequence"/>
</dbReference>
<comment type="caution">
    <text evidence="11">The sequence shown here is derived from an EMBL/GenBank/DDBJ whole genome shotgun (WGS) entry which is preliminary data.</text>
</comment>
<dbReference type="EMBL" id="CAJNOM010003127">
    <property type="protein sequence ID" value="CAF1641923.1"/>
    <property type="molecule type" value="Genomic_DNA"/>
</dbReference>
<feature type="transmembrane region" description="Helical" evidence="8">
    <location>
        <begin position="1063"/>
        <end position="1084"/>
    </location>
</feature>
<keyword evidence="2 8" id="KW-0812">Transmembrane</keyword>
<feature type="domain" description="Ion transport" evidence="9">
    <location>
        <begin position="1252"/>
        <end position="1502"/>
    </location>
</feature>
<dbReference type="Pfam" id="PF00520">
    <property type="entry name" value="Ion_trans"/>
    <property type="match status" value="5"/>
</dbReference>
<evidence type="ECO:0000256" key="7">
    <source>
        <dbReference type="SAM" id="MobiDB-lite"/>
    </source>
</evidence>
<evidence type="ECO:0000256" key="8">
    <source>
        <dbReference type="SAM" id="Phobius"/>
    </source>
</evidence>
<evidence type="ECO:0000313" key="11">
    <source>
        <dbReference type="EMBL" id="CAF1641923.1"/>
    </source>
</evidence>
<reference evidence="11" key="1">
    <citation type="submission" date="2021-02" db="EMBL/GenBank/DDBJ databases">
        <authorList>
            <person name="Nowell W R."/>
        </authorList>
    </citation>
    <scope>NUCLEOTIDE SEQUENCE</scope>
</reference>
<name>A0A816E1S1_9BILA</name>
<feature type="domain" description="Ion transport" evidence="9">
    <location>
        <begin position="58"/>
        <end position="341"/>
    </location>
</feature>
<feature type="transmembrane region" description="Helical" evidence="8">
    <location>
        <begin position="1173"/>
        <end position="1198"/>
    </location>
</feature>
<dbReference type="InterPro" id="IPR027359">
    <property type="entry name" value="Volt_channel_dom_sf"/>
</dbReference>
<feature type="domain" description="Ion transport" evidence="9">
    <location>
        <begin position="932"/>
        <end position="1204"/>
    </location>
</feature>
<feature type="transmembrane region" description="Helical" evidence="8">
    <location>
        <begin position="1319"/>
        <end position="1337"/>
    </location>
</feature>
<feature type="binding site" evidence="5">
    <location>
        <position position="1156"/>
    </location>
    <ligand>
        <name>Ca(2+)</name>
        <dbReference type="ChEBI" id="CHEBI:29108"/>
    </ligand>
</feature>
<feature type="transmembrane region" description="Helical" evidence="8">
    <location>
        <begin position="582"/>
        <end position="612"/>
    </location>
</feature>
<evidence type="ECO:0000256" key="3">
    <source>
        <dbReference type="ARBA" id="ARBA00022989"/>
    </source>
</evidence>
<dbReference type="Proteomes" id="UP000663832">
    <property type="component" value="Unassembled WGS sequence"/>
</dbReference>
<comment type="similarity">
    <text evidence="6">Belongs to the calcium channel alpha-1 subunit (TC 1.A.1.11) family.</text>
</comment>